<dbReference type="EMBL" id="KN716212">
    <property type="protein sequence ID" value="KJH50215.1"/>
    <property type="molecule type" value="Genomic_DNA"/>
</dbReference>
<evidence type="ECO:0000256" key="6">
    <source>
        <dbReference type="SAM" id="SignalP"/>
    </source>
</evidence>
<evidence type="ECO:0000256" key="1">
    <source>
        <dbReference type="ARBA" id="ARBA00004370"/>
    </source>
</evidence>
<dbReference type="InterPro" id="IPR052322">
    <property type="entry name" value="Mito_rRNA_Mtase_NSUN4"/>
</dbReference>
<accession>A0A0D8Y0L0</accession>
<keyword evidence="3 5" id="KW-1133">Transmembrane helix</keyword>
<comment type="subcellular location">
    <subcellularLocation>
        <location evidence="1">Membrane</location>
    </subcellularLocation>
</comment>
<dbReference type="SMART" id="SM01381">
    <property type="entry name" value="7TM_GPCR_Srsx"/>
    <property type="match status" value="1"/>
</dbReference>
<evidence type="ECO:0000313" key="8">
    <source>
        <dbReference type="EMBL" id="KJH50215.1"/>
    </source>
</evidence>
<proteinExistence type="predicted"/>
<feature type="transmembrane region" description="Helical" evidence="5">
    <location>
        <begin position="133"/>
        <end position="154"/>
    </location>
</feature>
<evidence type="ECO:0000313" key="9">
    <source>
        <dbReference type="Proteomes" id="UP000053766"/>
    </source>
</evidence>
<dbReference type="AlphaFoldDB" id="A0A0D8Y0L0"/>
<reference evidence="9" key="2">
    <citation type="journal article" date="2016" name="Sci. Rep.">
        <title>Dictyocaulus viviparus genome, variome and transcriptome elucidate lungworm biology and support future intervention.</title>
        <authorList>
            <person name="McNulty S.N."/>
            <person name="Strube C."/>
            <person name="Rosa B.A."/>
            <person name="Martin J.C."/>
            <person name="Tyagi R."/>
            <person name="Choi Y.J."/>
            <person name="Wang Q."/>
            <person name="Hallsworth Pepin K."/>
            <person name="Zhang X."/>
            <person name="Ozersky P."/>
            <person name="Wilson R.K."/>
            <person name="Sternberg P.W."/>
            <person name="Gasser R.B."/>
            <person name="Mitreva M."/>
        </authorList>
    </citation>
    <scope>NUCLEOTIDE SEQUENCE [LARGE SCALE GENOMIC DNA]</scope>
    <source>
        <strain evidence="9">HannoverDv2000</strain>
    </source>
</reference>
<feature type="transmembrane region" description="Helical" evidence="5">
    <location>
        <begin position="88"/>
        <end position="113"/>
    </location>
</feature>
<keyword evidence="6" id="KW-0732">Signal</keyword>
<keyword evidence="9" id="KW-1185">Reference proteome</keyword>
<feature type="chain" id="PRO_5002336287" description="G-protein coupled receptors family 1 profile domain-containing protein" evidence="6">
    <location>
        <begin position="20"/>
        <end position="273"/>
    </location>
</feature>
<dbReference type="Gene3D" id="1.20.1070.10">
    <property type="entry name" value="Rhodopsin 7-helix transmembrane proteins"/>
    <property type="match status" value="1"/>
</dbReference>
<sequence length="273" mass="30392">MNKPLRITVLLSLTDLLHAIAASPYIVYLITKWNRNHIDMDPYVVIIASIPSVINLKINLMLTVAVALDRALALYAPIRYRKISSLIFANVAFLFGFALGVCDLILIFTFTKFKRVPDCGALGCFVSLSFRTYWGVTNMALSLVVIILTIFVMVKLQCIRFNSNLSQSSDGRRNKFTKANCSSLIYLLCSIFFFTTPSVLVGGTELFGNGIFRFIGPLNLFGMMAAGCSNGIVFIVWNNEIQVLMKRLICGMRPLVPPNIINVSQRNAQTTVI</sequence>
<evidence type="ECO:0000256" key="4">
    <source>
        <dbReference type="ARBA" id="ARBA00023136"/>
    </source>
</evidence>
<evidence type="ECO:0000256" key="3">
    <source>
        <dbReference type="ARBA" id="ARBA00022989"/>
    </source>
</evidence>
<dbReference type="PANTHER" id="PTHR46955">
    <property type="entry name" value="PROTEIN CBG01349-RELATED"/>
    <property type="match status" value="1"/>
</dbReference>
<gene>
    <name evidence="8" type="ORF">DICVIV_03654</name>
</gene>
<dbReference type="InterPro" id="IPR017452">
    <property type="entry name" value="GPCR_Rhodpsn_7TM"/>
</dbReference>
<protein>
    <recommendedName>
        <fullName evidence="7">G-protein coupled receptors family 1 profile domain-containing protein</fullName>
    </recommendedName>
</protein>
<dbReference type="Pfam" id="PF10316">
    <property type="entry name" value="7TM_GPCR_Srbc"/>
    <property type="match status" value="1"/>
</dbReference>
<feature type="domain" description="G-protein coupled receptors family 1 profile" evidence="7">
    <location>
        <begin position="1"/>
        <end position="234"/>
    </location>
</feature>
<dbReference type="InterPro" id="IPR000276">
    <property type="entry name" value="GPCR_Rhodpsn"/>
</dbReference>
<feature type="transmembrane region" description="Helical" evidence="5">
    <location>
        <begin position="183"/>
        <end position="202"/>
    </location>
</feature>
<dbReference type="PANTHER" id="PTHR46955:SF3">
    <property type="entry name" value="G_PROTEIN_RECEP_F1_2 DOMAIN-CONTAINING PROTEIN"/>
    <property type="match status" value="1"/>
</dbReference>
<evidence type="ECO:0000256" key="2">
    <source>
        <dbReference type="ARBA" id="ARBA00022692"/>
    </source>
</evidence>
<dbReference type="GO" id="GO:0016020">
    <property type="term" value="C:membrane"/>
    <property type="evidence" value="ECO:0007669"/>
    <property type="project" value="UniProtKB-SubCell"/>
</dbReference>
<reference evidence="8 9" key="1">
    <citation type="submission" date="2013-11" db="EMBL/GenBank/DDBJ databases">
        <title>Draft genome of the bovine lungworm Dictyocaulus viviparus.</title>
        <authorList>
            <person name="Mitreva M."/>
        </authorList>
    </citation>
    <scope>NUCLEOTIDE SEQUENCE [LARGE SCALE GENOMIC DNA]</scope>
    <source>
        <strain evidence="8 9">HannoverDv2000</strain>
    </source>
</reference>
<dbReference type="PROSITE" id="PS50262">
    <property type="entry name" value="G_PROTEIN_RECEP_F1_2"/>
    <property type="match status" value="1"/>
</dbReference>
<feature type="transmembrane region" description="Helical" evidence="5">
    <location>
        <begin position="43"/>
        <end position="68"/>
    </location>
</feature>
<dbReference type="SUPFAM" id="SSF81321">
    <property type="entry name" value="Family A G protein-coupled receptor-like"/>
    <property type="match status" value="1"/>
</dbReference>
<feature type="signal peptide" evidence="6">
    <location>
        <begin position="1"/>
        <end position="19"/>
    </location>
</feature>
<name>A0A0D8Y0L0_DICVI</name>
<feature type="transmembrane region" description="Helical" evidence="5">
    <location>
        <begin position="214"/>
        <end position="237"/>
    </location>
</feature>
<keyword evidence="4 5" id="KW-0472">Membrane</keyword>
<evidence type="ECO:0000256" key="5">
    <source>
        <dbReference type="SAM" id="Phobius"/>
    </source>
</evidence>
<dbReference type="GO" id="GO:0004930">
    <property type="term" value="F:G protein-coupled receptor activity"/>
    <property type="evidence" value="ECO:0007669"/>
    <property type="project" value="InterPro"/>
</dbReference>
<keyword evidence="2 5" id="KW-0812">Transmembrane</keyword>
<organism evidence="8 9">
    <name type="scientific">Dictyocaulus viviparus</name>
    <name type="common">Bovine lungworm</name>
    <dbReference type="NCBI Taxonomy" id="29172"/>
    <lineage>
        <taxon>Eukaryota</taxon>
        <taxon>Metazoa</taxon>
        <taxon>Ecdysozoa</taxon>
        <taxon>Nematoda</taxon>
        <taxon>Chromadorea</taxon>
        <taxon>Rhabditida</taxon>
        <taxon>Rhabditina</taxon>
        <taxon>Rhabditomorpha</taxon>
        <taxon>Strongyloidea</taxon>
        <taxon>Metastrongylidae</taxon>
        <taxon>Dictyocaulus</taxon>
    </lineage>
</organism>
<dbReference type="InterPro" id="IPR019420">
    <property type="entry name" value="7TM_GPCR_serpentine_rcpt_Srbc"/>
</dbReference>
<evidence type="ECO:0000259" key="7">
    <source>
        <dbReference type="PROSITE" id="PS50262"/>
    </source>
</evidence>
<dbReference type="OrthoDB" id="5794962at2759"/>
<dbReference type="Proteomes" id="UP000053766">
    <property type="component" value="Unassembled WGS sequence"/>
</dbReference>